<evidence type="ECO:0000256" key="3">
    <source>
        <dbReference type="ARBA" id="ARBA00023125"/>
    </source>
</evidence>
<sequence>MEALNLLESFVRSAEAGSFSAAARQLGMTPAAVSKNVARLESHLGLRLFQRSTRQLTLTASGEQFLRQVSGPFSTLRDAFASASQDAGKPAGTLKVSMALAFGREHLVPLLGEFLQRYPAIVPDWHFDNRPAELIQDGFDAAIGGGIELTDGVVARELARTCIVATASPAYMAGRPMPGHPGELAALDGIVRRSGPTGRLRTWTLRSESGEEAPVTQRTRMIFDDPEAMAHAAMLGYGVALLPTPHAARWLESGALVRLLPGWHADNGPISLYYPNKTLLPPKTRVFIDFVVAAFRDHGLAARFDAGIRPVR</sequence>
<accession>A0A4P7L743</accession>
<dbReference type="EMBL" id="CP038634">
    <property type="protein sequence ID" value="QBY51464.1"/>
    <property type="molecule type" value="Genomic_DNA"/>
</dbReference>
<evidence type="ECO:0000256" key="4">
    <source>
        <dbReference type="ARBA" id="ARBA00023163"/>
    </source>
</evidence>
<dbReference type="PANTHER" id="PTHR30537:SF72">
    <property type="entry name" value="LYSR FAMILY TRANSCRIPTIONAL REGULATOR"/>
    <property type="match status" value="1"/>
</dbReference>
<protein>
    <submittedName>
        <fullName evidence="6">LysR family transcriptional regulator</fullName>
    </submittedName>
</protein>
<evidence type="ECO:0000256" key="2">
    <source>
        <dbReference type="ARBA" id="ARBA00023015"/>
    </source>
</evidence>
<dbReference type="PRINTS" id="PR00039">
    <property type="entry name" value="HTHLYSR"/>
</dbReference>
<dbReference type="CDD" id="cd08422">
    <property type="entry name" value="PBP2_CrgA_like"/>
    <property type="match status" value="1"/>
</dbReference>
<dbReference type="InterPro" id="IPR058163">
    <property type="entry name" value="LysR-type_TF_proteobact-type"/>
</dbReference>
<dbReference type="KEGG" id="cox:E0W60_10225"/>
<dbReference type="InterPro" id="IPR005119">
    <property type="entry name" value="LysR_subst-bd"/>
</dbReference>
<name>A0A4P7L743_9BURK</name>
<dbReference type="Gene3D" id="1.10.10.10">
    <property type="entry name" value="Winged helix-like DNA-binding domain superfamily/Winged helix DNA-binding domain"/>
    <property type="match status" value="1"/>
</dbReference>
<dbReference type="FunFam" id="1.10.10.10:FF:000001">
    <property type="entry name" value="LysR family transcriptional regulator"/>
    <property type="match status" value="1"/>
</dbReference>
<dbReference type="Gene3D" id="3.40.190.290">
    <property type="match status" value="1"/>
</dbReference>
<evidence type="ECO:0000256" key="1">
    <source>
        <dbReference type="ARBA" id="ARBA00009437"/>
    </source>
</evidence>
<dbReference type="PROSITE" id="PS50931">
    <property type="entry name" value="HTH_LYSR"/>
    <property type="match status" value="1"/>
</dbReference>
<comment type="similarity">
    <text evidence="1">Belongs to the LysR transcriptional regulatory family.</text>
</comment>
<dbReference type="PANTHER" id="PTHR30537">
    <property type="entry name" value="HTH-TYPE TRANSCRIPTIONAL REGULATOR"/>
    <property type="match status" value="1"/>
</dbReference>
<dbReference type="RefSeq" id="WP_135703846.1">
    <property type="nucleotide sequence ID" value="NZ_CP038634.1"/>
</dbReference>
<keyword evidence="2" id="KW-0805">Transcription regulation</keyword>
<dbReference type="AlphaFoldDB" id="A0A4P7L743"/>
<dbReference type="GO" id="GO:0043565">
    <property type="term" value="F:sequence-specific DNA binding"/>
    <property type="evidence" value="ECO:0007669"/>
    <property type="project" value="TreeGrafter"/>
</dbReference>
<dbReference type="InterPro" id="IPR036388">
    <property type="entry name" value="WH-like_DNA-bd_sf"/>
</dbReference>
<keyword evidence="4" id="KW-0804">Transcription</keyword>
<dbReference type="Pfam" id="PF00126">
    <property type="entry name" value="HTH_1"/>
    <property type="match status" value="1"/>
</dbReference>
<organism evidence="6 7">
    <name type="scientific">Cupriavidus oxalaticus</name>
    <dbReference type="NCBI Taxonomy" id="96344"/>
    <lineage>
        <taxon>Bacteria</taxon>
        <taxon>Pseudomonadati</taxon>
        <taxon>Pseudomonadota</taxon>
        <taxon>Betaproteobacteria</taxon>
        <taxon>Burkholderiales</taxon>
        <taxon>Burkholderiaceae</taxon>
        <taxon>Cupriavidus</taxon>
    </lineage>
</organism>
<dbReference type="OrthoDB" id="8678019at2"/>
<dbReference type="Proteomes" id="UP000295294">
    <property type="component" value="Chromosome 1"/>
</dbReference>
<dbReference type="SUPFAM" id="SSF53850">
    <property type="entry name" value="Periplasmic binding protein-like II"/>
    <property type="match status" value="1"/>
</dbReference>
<dbReference type="InterPro" id="IPR036390">
    <property type="entry name" value="WH_DNA-bd_sf"/>
</dbReference>
<dbReference type="Pfam" id="PF03466">
    <property type="entry name" value="LysR_substrate"/>
    <property type="match status" value="1"/>
</dbReference>
<dbReference type="GO" id="GO:0006351">
    <property type="term" value="P:DNA-templated transcription"/>
    <property type="evidence" value="ECO:0007669"/>
    <property type="project" value="TreeGrafter"/>
</dbReference>
<dbReference type="GO" id="GO:0003700">
    <property type="term" value="F:DNA-binding transcription factor activity"/>
    <property type="evidence" value="ECO:0007669"/>
    <property type="project" value="InterPro"/>
</dbReference>
<dbReference type="SUPFAM" id="SSF46785">
    <property type="entry name" value="Winged helix' DNA-binding domain"/>
    <property type="match status" value="1"/>
</dbReference>
<evidence type="ECO:0000313" key="6">
    <source>
        <dbReference type="EMBL" id="QBY51464.1"/>
    </source>
</evidence>
<feature type="domain" description="HTH lysR-type" evidence="5">
    <location>
        <begin position="1"/>
        <end position="59"/>
    </location>
</feature>
<evidence type="ECO:0000259" key="5">
    <source>
        <dbReference type="PROSITE" id="PS50931"/>
    </source>
</evidence>
<reference evidence="6 7" key="1">
    <citation type="submission" date="2019-03" db="EMBL/GenBank/DDBJ databases">
        <title>Efficiently degradation of phenoxyalkanoic acid herbicides by Cupriavidus oxalaticus strain X32.</title>
        <authorList>
            <person name="Sheng X."/>
        </authorList>
    </citation>
    <scope>NUCLEOTIDE SEQUENCE [LARGE SCALE GENOMIC DNA]</scope>
    <source>
        <strain evidence="6 7">X32</strain>
    </source>
</reference>
<evidence type="ECO:0000313" key="7">
    <source>
        <dbReference type="Proteomes" id="UP000295294"/>
    </source>
</evidence>
<proteinExistence type="inferred from homology"/>
<keyword evidence="3" id="KW-0238">DNA-binding</keyword>
<gene>
    <name evidence="6" type="ORF">E0W60_10225</name>
</gene>
<dbReference type="InterPro" id="IPR000847">
    <property type="entry name" value="LysR_HTH_N"/>
</dbReference>